<dbReference type="AlphaFoldDB" id="A0A089QF38"/>
<dbReference type="EMBL" id="WKKX01000043">
    <property type="protein sequence ID" value="MSE07548.1"/>
    <property type="molecule type" value="Genomic_DNA"/>
</dbReference>
<dbReference type="Proteomes" id="UP000470980">
    <property type="component" value="Unassembled WGS sequence"/>
</dbReference>
<evidence type="ECO:0000313" key="4">
    <source>
        <dbReference type="EMBL" id="MSE07548.1"/>
    </source>
</evidence>
<dbReference type="EMBL" id="VSTR01000001">
    <property type="protein sequence ID" value="MYY72250.1"/>
    <property type="molecule type" value="Genomic_DNA"/>
</dbReference>
<evidence type="ECO:0000313" key="3">
    <source>
        <dbReference type="EMBL" id="MSE05410.1"/>
    </source>
</evidence>
<dbReference type="EMBL" id="QFAS01000005">
    <property type="protein sequence ID" value="PWG52876.1"/>
    <property type="molecule type" value="Genomic_DNA"/>
</dbReference>
<proteinExistence type="predicted"/>
<evidence type="ECO:0000313" key="9">
    <source>
        <dbReference type="EMBL" id="WII29256.1"/>
    </source>
</evidence>
<dbReference type="InterPro" id="IPR023324">
    <property type="entry name" value="BH2638-like_sf"/>
</dbReference>
<evidence type="ECO:0000313" key="8">
    <source>
        <dbReference type="EMBL" id="PWG52876.1"/>
    </source>
</evidence>
<evidence type="ECO:0000313" key="1">
    <source>
        <dbReference type="EMBL" id="AIR10393.1"/>
    </source>
</evidence>
<dbReference type="Proteomes" id="UP000467635">
    <property type="component" value="Unassembled WGS sequence"/>
</dbReference>
<dbReference type="EMBL" id="CP123971">
    <property type="protein sequence ID" value="WII29256.1"/>
    <property type="molecule type" value="Genomic_DNA"/>
</dbReference>
<dbReference type="EMBL" id="CP020858">
    <property type="protein sequence ID" value="ARU19475.1"/>
    <property type="molecule type" value="Genomic_DNA"/>
</dbReference>
<dbReference type="Proteomes" id="UP000192638">
    <property type="component" value="Unassembled WGS sequence"/>
</dbReference>
<dbReference type="EMBL" id="WKKZ01000227">
    <property type="protein sequence ID" value="MSE05410.1"/>
    <property type="molecule type" value="Genomic_DNA"/>
</dbReference>
<dbReference type="RefSeq" id="WP_003701728.1">
    <property type="nucleotide sequence ID" value="NZ_CABMGV010000001.1"/>
</dbReference>
<dbReference type="EMBL" id="NBEB01000035">
    <property type="protein sequence ID" value="OQQ85220.1"/>
    <property type="molecule type" value="Genomic_DNA"/>
</dbReference>
<evidence type="ECO:0000313" key="14">
    <source>
        <dbReference type="Proteomes" id="UP000245607"/>
    </source>
</evidence>
<evidence type="ECO:0000313" key="13">
    <source>
        <dbReference type="Proteomes" id="UP000195378"/>
    </source>
</evidence>
<name>A0A089QF38_9LACO</name>
<evidence type="ECO:0000313" key="6">
    <source>
        <dbReference type="EMBL" id="OQQ85220.1"/>
    </source>
</evidence>
<reference evidence="8 14" key="4">
    <citation type="submission" date="2018-05" db="EMBL/GenBank/DDBJ databases">
        <title>Lactobacillus salivarius genome sequencing and assembly.</title>
        <authorList>
            <person name="Audisio C."/>
            <person name="Albarracin L."/>
            <person name="Torres M.J."/>
            <person name="Hebert E.M."/>
            <person name="Saavedra L."/>
        </authorList>
    </citation>
    <scope>NUCLEOTIDE SEQUENCE [LARGE SCALE GENOMIC DNA]</scope>
    <source>
        <strain evidence="8 14">A3iob</strain>
    </source>
</reference>
<dbReference type="Proteomes" id="UP000029488">
    <property type="component" value="Chromosome"/>
</dbReference>
<reference evidence="5 17" key="6">
    <citation type="journal article" date="2020" name="Food Funct.">
        <title>Screening of Lactobacillus salivarius strains from the feces of Chinese populations and the evaluation of their effects against intestinal inflammation in mice.</title>
        <authorList>
            <person name="Zhai Q."/>
            <person name="Shen X."/>
            <person name="Cen S."/>
            <person name="Zhang C."/>
            <person name="Tian F."/>
            <person name="Zhao J."/>
            <person name="Zhang H."/>
            <person name="Xue Y."/>
            <person name="Chen W."/>
        </authorList>
    </citation>
    <scope>NUCLEOTIDE SEQUENCE [LARGE SCALE GENOMIC DNA]</scope>
    <source>
        <strain evidence="5 17">FZJTZ9M6.scaf</strain>
    </source>
</reference>
<dbReference type="Proteomes" id="UP000437575">
    <property type="component" value="Unassembled WGS sequence"/>
</dbReference>
<reference evidence="9" key="7">
    <citation type="submission" date="2023-04" db="EMBL/GenBank/DDBJ databases">
        <title>Four porcine-derived lactic acid bacteria strains analyses and their evaluation as potential probiotics based on genomics.</title>
        <authorList>
            <person name="Niu D."/>
        </authorList>
    </citation>
    <scope>NUCLEOTIDE SEQUENCE</scope>
    <source>
        <strain evidence="9">ZSA5</strain>
    </source>
</reference>
<evidence type="ECO:0000313" key="16">
    <source>
        <dbReference type="Proteomes" id="UP000467635"/>
    </source>
</evidence>
<dbReference type="Gene3D" id="1.10.220.80">
    <property type="entry name" value="BH2638-like"/>
    <property type="match status" value="1"/>
</dbReference>
<evidence type="ECO:0000313" key="17">
    <source>
        <dbReference type="Proteomes" id="UP000470980"/>
    </source>
</evidence>
<dbReference type="Proteomes" id="UP000192353">
    <property type="component" value="Unassembled WGS sequence"/>
</dbReference>
<dbReference type="PIRSF" id="PIRSF037260">
    <property type="entry name" value="UPF0223"/>
    <property type="match status" value="1"/>
</dbReference>
<dbReference type="EMBL" id="NBEY01000031">
    <property type="protein sequence ID" value="OQR25717.1"/>
    <property type="molecule type" value="Genomic_DNA"/>
</dbReference>
<dbReference type="Pfam" id="PF05256">
    <property type="entry name" value="UPF0223"/>
    <property type="match status" value="1"/>
</dbReference>
<reference evidence="15 16" key="5">
    <citation type="submission" date="2019-11" db="EMBL/GenBank/DDBJ databases">
        <title>Draft Genome Sequence of Plant Growth-Promoting Rhizosphere-Associated Bacteria.</title>
        <authorList>
            <person name="Vasilyev I.Y."/>
            <person name="Radchenko V."/>
            <person name="Ilnitskaya E.V."/>
        </authorList>
    </citation>
    <scope>NUCLEOTIDE SEQUENCE [LARGE SCALE GENOMIC DNA]</scope>
    <source>
        <strain evidence="4 16">VRA_01-1sq_f</strain>
        <strain evidence="3 15">VRA_1sq_f</strain>
    </source>
</reference>
<evidence type="ECO:0000313" key="11">
    <source>
        <dbReference type="Proteomes" id="UP000192353"/>
    </source>
</evidence>
<dbReference type="Proteomes" id="UP000195378">
    <property type="component" value="Chromosome"/>
</dbReference>
<dbReference type="EMBL" id="CP007646">
    <property type="protein sequence ID" value="AIR10393.1"/>
    <property type="molecule type" value="Genomic_DNA"/>
</dbReference>
<evidence type="ECO:0000313" key="5">
    <source>
        <dbReference type="EMBL" id="MYY72250.1"/>
    </source>
</evidence>
<protein>
    <submittedName>
        <fullName evidence="3">UPF0223 family protein</fullName>
    </submittedName>
</protein>
<dbReference type="SUPFAM" id="SSF158504">
    <property type="entry name" value="BH2638-like"/>
    <property type="match status" value="1"/>
</dbReference>
<dbReference type="Proteomes" id="UP000245607">
    <property type="component" value="Unassembled WGS sequence"/>
</dbReference>
<gene>
    <name evidence="7" type="ORF">B6U37_03430</name>
    <name evidence="6" type="ORF">B6U60_03005</name>
    <name evidence="2" type="ORF">B7R82_05525</name>
    <name evidence="8" type="ORF">DB362_02875</name>
    <name evidence="5" type="ORF">FYL10_00875</name>
    <name evidence="4" type="ORF">GKC33_02080</name>
    <name evidence="3" type="ORF">GKC34_06155</name>
    <name evidence="1" type="ORF">LSJ_0701</name>
    <name evidence="9" type="ORF">QFE45_03900</name>
</gene>
<dbReference type="InterPro" id="IPR007920">
    <property type="entry name" value="UPF0223"/>
</dbReference>
<evidence type="ECO:0000313" key="7">
    <source>
        <dbReference type="EMBL" id="OQR25717.1"/>
    </source>
</evidence>
<reference evidence="11 12" key="2">
    <citation type="submission" date="2017-03" db="EMBL/GenBank/DDBJ databases">
        <title>Phylogenomics and comparative genomics of Lactobacillus salivarius, a mammalian gut commensal.</title>
        <authorList>
            <person name="Harris H.M."/>
        </authorList>
    </citation>
    <scope>NUCLEOTIDE SEQUENCE [LARGE SCALE GENOMIC DNA]</scope>
    <source>
        <strain evidence="7 11">AH4231</strain>
        <strain evidence="6 12">LMG 14477</strain>
    </source>
</reference>
<accession>A0A089QF38</accession>
<reference evidence="1 10" key="1">
    <citation type="journal article" date="2014" name="BMC Genomics">
        <title>Unusual genome complexity in Lactobacillus salivarius JCM1046.</title>
        <authorList>
            <person name="Raftis E.J."/>
            <person name="Forde B.M."/>
            <person name="Claesson M.J."/>
            <person name="O'Toole P.W."/>
        </authorList>
    </citation>
    <scope>NUCLEOTIDE SEQUENCE [LARGE SCALE GENOMIC DNA]</scope>
    <source>
        <strain evidence="1 10">JCM1046</strain>
    </source>
</reference>
<sequence>MVKENYSYPLLPDWSTEEIIIACEFYAEVEKYNTNGVNREKFLEKYQDFLKVAPSKMLQKRLDREYEKLSGYSIYQSVKKVKENEKKFVKG</sequence>
<evidence type="ECO:0000313" key="2">
    <source>
        <dbReference type="EMBL" id="ARU19475.1"/>
    </source>
</evidence>
<reference evidence="2 13" key="3">
    <citation type="submission" date="2017-04" db="EMBL/GenBank/DDBJ databases">
        <title>Complete genome sequence of Lactobacillus salivarius ZLS006, a probiotic strain isolated from healthy piglet.</title>
        <authorList>
            <person name="Zhang D."/>
        </authorList>
    </citation>
    <scope>NUCLEOTIDE SEQUENCE [LARGE SCALE GENOMIC DNA]</scope>
    <source>
        <strain evidence="2 13">ZLS006</strain>
    </source>
</reference>
<dbReference type="NCBIfam" id="NF003353">
    <property type="entry name" value="PRK04387.1"/>
    <property type="match status" value="1"/>
</dbReference>
<evidence type="ECO:0000313" key="12">
    <source>
        <dbReference type="Proteomes" id="UP000192638"/>
    </source>
</evidence>
<dbReference type="Proteomes" id="UP001231316">
    <property type="component" value="Chromosome"/>
</dbReference>
<dbReference type="KEGG" id="lsj:LSJ_0701"/>
<evidence type="ECO:0000313" key="10">
    <source>
        <dbReference type="Proteomes" id="UP000029488"/>
    </source>
</evidence>
<evidence type="ECO:0000313" key="15">
    <source>
        <dbReference type="Proteomes" id="UP000437575"/>
    </source>
</evidence>
<organism evidence="1 10">
    <name type="scientific">Ligilactobacillus salivarius</name>
    <dbReference type="NCBI Taxonomy" id="1624"/>
    <lineage>
        <taxon>Bacteria</taxon>
        <taxon>Bacillati</taxon>
        <taxon>Bacillota</taxon>
        <taxon>Bacilli</taxon>
        <taxon>Lactobacillales</taxon>
        <taxon>Lactobacillaceae</taxon>
        <taxon>Ligilactobacillus</taxon>
    </lineage>
</organism>